<evidence type="ECO:0000313" key="2">
    <source>
        <dbReference type="EMBL" id="KAF2640248.1"/>
    </source>
</evidence>
<protein>
    <submittedName>
        <fullName evidence="2">Uncharacterized protein</fullName>
    </submittedName>
</protein>
<accession>A0A6A6S1D9</accession>
<gene>
    <name evidence="2" type="ORF">P280DRAFT_31615</name>
</gene>
<evidence type="ECO:0000313" key="3">
    <source>
        <dbReference type="Proteomes" id="UP000799753"/>
    </source>
</evidence>
<dbReference type="AlphaFoldDB" id="A0A6A6S1D9"/>
<feature type="region of interest" description="Disordered" evidence="1">
    <location>
        <begin position="310"/>
        <end position="445"/>
    </location>
</feature>
<sequence>MASIHSRNASADTTTSSYNMILEHLLQYPGSYEIPLRTMYTLNCTPRAQPLPKDITREARSNSTPTSPHSNWNESESASVNFTSQLMNHISSMPGRQPSSLPPAFIVSFVGRVFHPSLSLVDFPQALTALDYLRDLENRRKKEMVAAFERVHIHLDSFESDIDAISERYPGIALWANNLQGKDQKAEILYARIWLSLRRWVLINELSLTPFNKLNCMGMLNTLLPPQHGKLPSNLLDAHTLKQERASFFDYIQQVQKKGPSVLESLAAGDKTKWEAVQKEVDKYLRVAKNVIDDCMATVGPEDFKKCVEEPRKGKKTDSGVSFGSEIRPDTGSSVEDTRPASPALSQKSSKGFSKLEKLTREFKRMRVKTRPDVEEMVKMEQETPAAGENKGKKIKKARSLANLKHNSSSTSLAGSRKNSDAVPFDADEMKRARQMYEASTVTKK</sequence>
<dbReference type="Proteomes" id="UP000799753">
    <property type="component" value="Unassembled WGS sequence"/>
</dbReference>
<keyword evidence="3" id="KW-1185">Reference proteome</keyword>
<evidence type="ECO:0000256" key="1">
    <source>
        <dbReference type="SAM" id="MobiDB-lite"/>
    </source>
</evidence>
<feature type="compositionally biased region" description="Polar residues" evidence="1">
    <location>
        <begin position="405"/>
        <end position="414"/>
    </location>
</feature>
<organism evidence="2 3">
    <name type="scientific">Massarina eburnea CBS 473.64</name>
    <dbReference type="NCBI Taxonomy" id="1395130"/>
    <lineage>
        <taxon>Eukaryota</taxon>
        <taxon>Fungi</taxon>
        <taxon>Dikarya</taxon>
        <taxon>Ascomycota</taxon>
        <taxon>Pezizomycotina</taxon>
        <taxon>Dothideomycetes</taxon>
        <taxon>Pleosporomycetidae</taxon>
        <taxon>Pleosporales</taxon>
        <taxon>Massarineae</taxon>
        <taxon>Massarinaceae</taxon>
        <taxon>Massarina</taxon>
    </lineage>
</organism>
<dbReference type="EMBL" id="MU006785">
    <property type="protein sequence ID" value="KAF2640248.1"/>
    <property type="molecule type" value="Genomic_DNA"/>
</dbReference>
<feature type="compositionally biased region" description="Polar residues" evidence="1">
    <location>
        <begin position="61"/>
        <end position="75"/>
    </location>
</feature>
<feature type="region of interest" description="Disordered" evidence="1">
    <location>
        <begin position="47"/>
        <end position="75"/>
    </location>
</feature>
<proteinExistence type="predicted"/>
<name>A0A6A6S1D9_9PLEO</name>
<feature type="compositionally biased region" description="Basic and acidic residues" evidence="1">
    <location>
        <begin position="354"/>
        <end position="382"/>
    </location>
</feature>
<dbReference type="OrthoDB" id="3533623at2759"/>
<reference evidence="2" key="1">
    <citation type="journal article" date="2020" name="Stud. Mycol.">
        <title>101 Dothideomycetes genomes: a test case for predicting lifestyles and emergence of pathogens.</title>
        <authorList>
            <person name="Haridas S."/>
            <person name="Albert R."/>
            <person name="Binder M."/>
            <person name="Bloem J."/>
            <person name="Labutti K."/>
            <person name="Salamov A."/>
            <person name="Andreopoulos B."/>
            <person name="Baker S."/>
            <person name="Barry K."/>
            <person name="Bills G."/>
            <person name="Bluhm B."/>
            <person name="Cannon C."/>
            <person name="Castanera R."/>
            <person name="Culley D."/>
            <person name="Daum C."/>
            <person name="Ezra D."/>
            <person name="Gonzalez J."/>
            <person name="Henrissat B."/>
            <person name="Kuo A."/>
            <person name="Liang C."/>
            <person name="Lipzen A."/>
            <person name="Lutzoni F."/>
            <person name="Magnuson J."/>
            <person name="Mondo S."/>
            <person name="Nolan M."/>
            <person name="Ohm R."/>
            <person name="Pangilinan J."/>
            <person name="Park H.-J."/>
            <person name="Ramirez L."/>
            <person name="Alfaro M."/>
            <person name="Sun H."/>
            <person name="Tritt A."/>
            <person name="Yoshinaga Y."/>
            <person name="Zwiers L.-H."/>
            <person name="Turgeon B."/>
            <person name="Goodwin S."/>
            <person name="Spatafora J."/>
            <person name="Crous P."/>
            <person name="Grigoriev I."/>
        </authorList>
    </citation>
    <scope>NUCLEOTIDE SEQUENCE</scope>
    <source>
        <strain evidence="2">CBS 473.64</strain>
    </source>
</reference>